<dbReference type="Gene3D" id="3.10.180.10">
    <property type="entry name" value="2,3-Dihydroxybiphenyl 1,2-Dioxygenase, domain 1"/>
    <property type="match status" value="2"/>
</dbReference>
<dbReference type="PANTHER" id="PTHR43279:SF1">
    <property type="entry name" value="CATECHOL-2,3-DIOXYGENASE"/>
    <property type="match status" value="1"/>
</dbReference>
<dbReference type="Proteomes" id="UP000027982">
    <property type="component" value="Chromosome"/>
</dbReference>
<keyword evidence="3" id="KW-1185">Reference proteome</keyword>
<dbReference type="RefSeq" id="WP_025225476.1">
    <property type="nucleotide sequence ID" value="NZ_CP007139.1"/>
</dbReference>
<sequence>MNVASYGEMASPAFSIDAKTQLGEVALVVGDLQRSIAFYTDVIGLVTCGKSVGDAILGTPEGRVLVRLREVPGALPRIARTTGLYHFAILVPSRVDLAHRLKRIAETRTRLQGAADHRVSEALYLEDPDGNGVELYYDRPRGNWIWLEGRVQMDTRPLDFRKLLDELEREPPQYEVPIGTRIGHIHLHVSNLKEAIRFYTETVGFRLVAAVPGAAFVSAGGYHHHIGLNTWGGSTPPAPESAGLDYFELVLPEVRALNFLVQSARFRRARFDDDWDGLLMRDPFGNRIVLKSLDQ</sequence>
<gene>
    <name evidence="2" type="ORF">OP10G_2602</name>
</gene>
<dbReference type="GO" id="GO:0051213">
    <property type="term" value="F:dioxygenase activity"/>
    <property type="evidence" value="ECO:0007669"/>
    <property type="project" value="UniProtKB-KW"/>
</dbReference>
<evidence type="ECO:0000313" key="3">
    <source>
        <dbReference type="Proteomes" id="UP000027982"/>
    </source>
</evidence>
<organism evidence="2 3">
    <name type="scientific">Fimbriimonas ginsengisoli Gsoil 348</name>
    <dbReference type="NCBI Taxonomy" id="661478"/>
    <lineage>
        <taxon>Bacteria</taxon>
        <taxon>Bacillati</taxon>
        <taxon>Armatimonadota</taxon>
        <taxon>Fimbriimonadia</taxon>
        <taxon>Fimbriimonadales</taxon>
        <taxon>Fimbriimonadaceae</taxon>
        <taxon>Fimbriimonas</taxon>
    </lineage>
</organism>
<dbReference type="SUPFAM" id="SSF54593">
    <property type="entry name" value="Glyoxalase/Bleomycin resistance protein/Dihydroxybiphenyl dioxygenase"/>
    <property type="match status" value="2"/>
</dbReference>
<feature type="domain" description="VOC" evidence="1">
    <location>
        <begin position="21"/>
        <end position="138"/>
    </location>
</feature>
<protein>
    <submittedName>
        <fullName evidence="2">Glyoxalase/bleomycin resistance protein/dioxygenase</fullName>
    </submittedName>
</protein>
<dbReference type="KEGG" id="fgi:OP10G_2602"/>
<feature type="domain" description="VOC" evidence="1">
    <location>
        <begin position="181"/>
        <end position="293"/>
    </location>
</feature>
<dbReference type="Pfam" id="PF00903">
    <property type="entry name" value="Glyoxalase"/>
    <property type="match status" value="2"/>
</dbReference>
<dbReference type="InterPro" id="IPR004360">
    <property type="entry name" value="Glyas_Fos-R_dOase_dom"/>
</dbReference>
<dbReference type="STRING" id="661478.OP10G_2602"/>
<proteinExistence type="predicted"/>
<dbReference type="HOGENOM" id="CLU_059557_0_0_0"/>
<accession>A0A068NT75</accession>
<reference evidence="2 3" key="1">
    <citation type="journal article" date="2014" name="PLoS ONE">
        <title>The first complete genome sequence of the class fimbriimonadia in the phylum armatimonadetes.</title>
        <authorList>
            <person name="Hu Z.Y."/>
            <person name="Wang Y.Z."/>
            <person name="Im W.T."/>
            <person name="Wang S.Y."/>
            <person name="Zhao G.P."/>
            <person name="Zheng H.J."/>
            <person name="Quan Z.X."/>
        </authorList>
    </citation>
    <scope>NUCLEOTIDE SEQUENCE [LARGE SCALE GENOMIC DNA]</scope>
    <source>
        <strain evidence="2">Gsoil 348</strain>
    </source>
</reference>
<keyword evidence="2" id="KW-0560">Oxidoreductase</keyword>
<dbReference type="AlphaFoldDB" id="A0A068NT75"/>
<dbReference type="InterPro" id="IPR037523">
    <property type="entry name" value="VOC_core"/>
</dbReference>
<keyword evidence="2" id="KW-0223">Dioxygenase</keyword>
<dbReference type="InterPro" id="IPR029068">
    <property type="entry name" value="Glyas_Bleomycin-R_OHBP_Dase"/>
</dbReference>
<dbReference type="EMBL" id="CP007139">
    <property type="protein sequence ID" value="AIE85970.1"/>
    <property type="molecule type" value="Genomic_DNA"/>
</dbReference>
<evidence type="ECO:0000313" key="2">
    <source>
        <dbReference type="EMBL" id="AIE85970.1"/>
    </source>
</evidence>
<name>A0A068NT75_FIMGI</name>
<dbReference type="eggNOG" id="COG2514">
    <property type="taxonomic scope" value="Bacteria"/>
</dbReference>
<dbReference type="OrthoDB" id="9792626at2"/>
<dbReference type="PANTHER" id="PTHR43279">
    <property type="entry name" value="CATECHOL-2,3-DIOXYGENASE"/>
    <property type="match status" value="1"/>
</dbReference>
<dbReference type="PROSITE" id="PS51819">
    <property type="entry name" value="VOC"/>
    <property type="match status" value="2"/>
</dbReference>
<evidence type="ECO:0000259" key="1">
    <source>
        <dbReference type="PROSITE" id="PS51819"/>
    </source>
</evidence>
<dbReference type="CDD" id="cd16359">
    <property type="entry name" value="VOC_BsCatE_like_C"/>
    <property type="match status" value="1"/>
</dbReference>